<dbReference type="GeneID" id="115255403"/>
<evidence type="ECO:0000313" key="6">
    <source>
        <dbReference type="Proteomes" id="UP000069940"/>
    </source>
</evidence>
<dbReference type="InterPro" id="IPR005195">
    <property type="entry name" value="Glyco_hydro_65_M"/>
</dbReference>
<name>A0ABM1Z822_AEDAL</name>
<keyword evidence="3" id="KW-0812">Transmembrane</keyword>
<evidence type="ECO:0000259" key="4">
    <source>
        <dbReference type="Pfam" id="PF03632"/>
    </source>
</evidence>
<dbReference type="RefSeq" id="XP_029709332.1">
    <property type="nucleotide sequence ID" value="XM_029853472.2"/>
</dbReference>
<accession>A0ABM1Z822</accession>
<dbReference type="EnsemblMetazoa" id="AALFPA23_015944.R23225">
    <property type="protein sequence ID" value="AALFPA23_015944.P23225"/>
    <property type="gene ID" value="AALFPA23_015944"/>
</dbReference>
<reference evidence="5" key="2">
    <citation type="submission" date="2025-05" db="UniProtKB">
        <authorList>
            <consortium name="EnsemblMetazoa"/>
        </authorList>
    </citation>
    <scope>IDENTIFICATION</scope>
    <source>
        <strain evidence="5">Foshan</strain>
    </source>
</reference>
<protein>
    <recommendedName>
        <fullName evidence="4">Glycoside hydrolase family 65 central catalytic domain-containing protein</fullName>
    </recommendedName>
</protein>
<comment type="similarity">
    <text evidence="1">Belongs to the glycosyl hydrolase 65 family.</text>
</comment>
<evidence type="ECO:0000256" key="3">
    <source>
        <dbReference type="SAM" id="Phobius"/>
    </source>
</evidence>
<keyword evidence="3" id="KW-0472">Membrane</keyword>
<dbReference type="InterPro" id="IPR012341">
    <property type="entry name" value="6hp_glycosidase-like_sf"/>
</dbReference>
<dbReference type="Pfam" id="PF03632">
    <property type="entry name" value="Glyco_hydro_65m"/>
    <property type="match status" value="1"/>
</dbReference>
<dbReference type="Proteomes" id="UP000069940">
    <property type="component" value="Unassembled WGS sequence"/>
</dbReference>
<dbReference type="PANTHER" id="PTHR11051:SF8">
    <property type="entry name" value="PROTEIN-GLUCOSYLGALACTOSYLHYDROXYLYSINE GLUCOSIDASE"/>
    <property type="match status" value="1"/>
</dbReference>
<keyword evidence="6" id="KW-1185">Reference proteome</keyword>
<feature type="region of interest" description="Disordered" evidence="2">
    <location>
        <begin position="149"/>
        <end position="168"/>
    </location>
</feature>
<evidence type="ECO:0000256" key="1">
    <source>
        <dbReference type="ARBA" id="ARBA00006768"/>
    </source>
</evidence>
<feature type="transmembrane region" description="Helical" evidence="3">
    <location>
        <begin position="7"/>
        <end position="29"/>
    </location>
</feature>
<dbReference type="Gene3D" id="1.50.10.10">
    <property type="match status" value="2"/>
</dbReference>
<keyword evidence="3" id="KW-1133">Transmembrane helix</keyword>
<feature type="domain" description="Glycoside hydrolase family 65 central catalytic" evidence="4">
    <location>
        <begin position="427"/>
        <end position="584"/>
    </location>
</feature>
<evidence type="ECO:0000313" key="5">
    <source>
        <dbReference type="EnsemblMetazoa" id="AALFPA23_015944.P23225"/>
    </source>
</evidence>
<feature type="region of interest" description="Disordered" evidence="2">
    <location>
        <begin position="248"/>
        <end position="276"/>
    </location>
</feature>
<sequence length="889" mass="98531">MHLVSQPWVVTILMVVATTVVVTNGQFYVERLPPSSHAGTEPVAEATIVPNEVTSRESSTARVAGTTPEVASGKNKLFWNWTKGTAAAAMSQSDDEELLFPTLANGHLGFTVFGDAIYMNGLYNGHRGLSHRARIANIANIRLSCCDLDGDGGNQPPSSSPPPTSSYSMDFETGTFRVDYRGPNNSFRVAQLIYPHQLYNRAIVNQFTIERSTDGEDDIRIGLKQLSTSPASEDIAFSPVKTIFISSDAERKHRNRRRCHRDSNSANDEYSSTPTSTSTVYKVYQTCGTTPELEDPERHRNQPRQVCVLWNHVPEELTLKRSERTVSYKFIMTADESAGVARQELTDAIRTEDNELLRRHGDLWRAFWNGFDITAEGNPSLEQTIRASVFYLMSNFPLNPSLQQHQFGGLSPTGLGRGGSTATGLADYEGHSFWDTEIWMFPVVNLIESRFAQMMVDYRFHRMDAARQNALDGGFSGAKYPWESAATGIEVTQPCCPEVAQFQHHITADISFALRQYFAATQDLHWLRNQGCSLAGAIAEFWASRIAPDPVTGLFDIKEVMGPDEDHENVTNNAYTNVIAAYALYFGDLASCLCSTGNVGVGDDDDFFHGHDDDDDNSVDNGGGNKTNPIGLDKGVVAPPCPATTNWTALAQHLKLLYDTENDYHPQFEGYRLGTVIKQADTVLLGYPLQYPGMNASTRSNDLRFYESVTRRSGPAMTWAMHAINHLDLGEREKGSQLFDRSYKKYVREPFYVWSEVEQGLQGATNFITGAGGFLQAVINGFGGVRLFLDRLEIQKPKPPTGTKRLTIKGVRYLGATLTLTVSDDGSTLEFTDAPRDLVIRVGNSEFNSVVLGKTYNITNTITVIQAKKNIYENCNIPEEVISTFNVTP</sequence>
<dbReference type="SUPFAM" id="SSF48208">
    <property type="entry name" value="Six-hairpin glycosidases"/>
    <property type="match status" value="1"/>
</dbReference>
<reference evidence="6" key="1">
    <citation type="journal article" date="2015" name="Proc. Natl. Acad. Sci. U.S.A.">
        <title>Genome sequence of the Asian Tiger mosquito, Aedes albopictus, reveals insights into its biology, genetics, and evolution.</title>
        <authorList>
            <person name="Chen X.G."/>
            <person name="Jiang X."/>
            <person name="Gu J."/>
            <person name="Xu M."/>
            <person name="Wu Y."/>
            <person name="Deng Y."/>
            <person name="Zhang C."/>
            <person name="Bonizzoni M."/>
            <person name="Dermauw W."/>
            <person name="Vontas J."/>
            <person name="Armbruster P."/>
            <person name="Huang X."/>
            <person name="Yang Y."/>
            <person name="Zhang H."/>
            <person name="He W."/>
            <person name="Peng H."/>
            <person name="Liu Y."/>
            <person name="Wu K."/>
            <person name="Chen J."/>
            <person name="Lirakis M."/>
            <person name="Topalis P."/>
            <person name="Van Leeuwen T."/>
            <person name="Hall A.B."/>
            <person name="Jiang X."/>
            <person name="Thorpe C."/>
            <person name="Mueller R.L."/>
            <person name="Sun C."/>
            <person name="Waterhouse R.M."/>
            <person name="Yan G."/>
            <person name="Tu Z.J."/>
            <person name="Fang X."/>
            <person name="James A.A."/>
        </authorList>
    </citation>
    <scope>NUCLEOTIDE SEQUENCE [LARGE SCALE GENOMIC DNA]</scope>
    <source>
        <strain evidence="6">Foshan</strain>
    </source>
</reference>
<proteinExistence type="inferred from homology"/>
<dbReference type="PANTHER" id="PTHR11051">
    <property type="entry name" value="GLYCOSYL HYDROLASE-RELATED"/>
    <property type="match status" value="1"/>
</dbReference>
<feature type="region of interest" description="Disordered" evidence="2">
    <location>
        <begin position="611"/>
        <end position="633"/>
    </location>
</feature>
<dbReference type="InterPro" id="IPR008928">
    <property type="entry name" value="6-hairpin_glycosidase_sf"/>
</dbReference>
<organism evidence="5 6">
    <name type="scientific">Aedes albopictus</name>
    <name type="common">Asian tiger mosquito</name>
    <name type="synonym">Stegomyia albopicta</name>
    <dbReference type="NCBI Taxonomy" id="7160"/>
    <lineage>
        <taxon>Eukaryota</taxon>
        <taxon>Metazoa</taxon>
        <taxon>Ecdysozoa</taxon>
        <taxon>Arthropoda</taxon>
        <taxon>Hexapoda</taxon>
        <taxon>Insecta</taxon>
        <taxon>Pterygota</taxon>
        <taxon>Neoptera</taxon>
        <taxon>Endopterygota</taxon>
        <taxon>Diptera</taxon>
        <taxon>Nematocera</taxon>
        <taxon>Culicoidea</taxon>
        <taxon>Culicidae</taxon>
        <taxon>Culicinae</taxon>
        <taxon>Aedini</taxon>
        <taxon>Aedes</taxon>
        <taxon>Stegomyia</taxon>
    </lineage>
</organism>
<dbReference type="Gene3D" id="2.60.420.10">
    <property type="entry name" value="Maltose phosphorylase, domain 3"/>
    <property type="match status" value="1"/>
</dbReference>
<evidence type="ECO:0000256" key="2">
    <source>
        <dbReference type="SAM" id="MobiDB-lite"/>
    </source>
</evidence>